<proteinExistence type="predicted"/>
<keyword evidence="1" id="KW-0813">Transport</keyword>
<keyword evidence="1" id="KW-0249">Electron transport</keyword>
<dbReference type="Proteomes" id="UP001294412">
    <property type="component" value="Unassembled WGS sequence"/>
</dbReference>
<evidence type="ECO:0000259" key="3">
    <source>
        <dbReference type="SMART" id="SM00893"/>
    </source>
</evidence>
<evidence type="ECO:0000256" key="2">
    <source>
        <dbReference type="SAM" id="MobiDB-lite"/>
    </source>
</evidence>
<comment type="caution">
    <text evidence="4">The sequence shown here is derived from an EMBL/GenBank/DDBJ whole genome shotgun (WGS) entry which is preliminary data.</text>
</comment>
<protein>
    <submittedName>
        <fullName evidence="4">Electron transfer flavoprotein subunit beta</fullName>
    </submittedName>
</protein>
<organism evidence="4 5">
    <name type="scientific">Fulvimarina uroteuthidis</name>
    <dbReference type="NCBI Taxonomy" id="3098149"/>
    <lineage>
        <taxon>Bacteria</taxon>
        <taxon>Pseudomonadati</taxon>
        <taxon>Pseudomonadota</taxon>
        <taxon>Alphaproteobacteria</taxon>
        <taxon>Hyphomicrobiales</taxon>
        <taxon>Aurantimonadaceae</taxon>
        <taxon>Fulvimarina</taxon>
    </lineage>
</organism>
<name>A0ABU5I486_9HYPH</name>
<feature type="domain" description="Electron transfer flavoprotein alpha/beta-subunit N-terminal" evidence="3">
    <location>
        <begin position="4"/>
        <end position="190"/>
    </location>
</feature>
<evidence type="ECO:0000313" key="5">
    <source>
        <dbReference type="Proteomes" id="UP001294412"/>
    </source>
</evidence>
<gene>
    <name evidence="4" type="ORF">U0C82_12810</name>
</gene>
<feature type="region of interest" description="Disordered" evidence="2">
    <location>
        <begin position="182"/>
        <end position="202"/>
    </location>
</feature>
<dbReference type="InterPro" id="IPR014730">
    <property type="entry name" value="ETF_a/b_N"/>
</dbReference>
<dbReference type="SMART" id="SM00893">
    <property type="entry name" value="ETF"/>
    <property type="match status" value="1"/>
</dbReference>
<dbReference type="RefSeq" id="WP_322187551.1">
    <property type="nucleotide sequence ID" value="NZ_JAXLPB010000004.1"/>
</dbReference>
<evidence type="ECO:0000256" key="1">
    <source>
        <dbReference type="ARBA" id="ARBA00022982"/>
    </source>
</evidence>
<accession>A0ABU5I486</accession>
<evidence type="ECO:0000313" key="4">
    <source>
        <dbReference type="EMBL" id="MDY8110021.1"/>
    </source>
</evidence>
<dbReference type="SUPFAM" id="SSF52402">
    <property type="entry name" value="Adenine nucleotide alpha hydrolases-like"/>
    <property type="match status" value="1"/>
</dbReference>
<keyword evidence="5" id="KW-1185">Reference proteome</keyword>
<sequence>MNILICLSAARHPVSDRPALSRLEAQAIGLATRLDGRVTGLHAGPDGEAVREALGVGLSLVDHLAIGGGVDPLEALSARLRAEAPDLILAGRRGQGGEDSGLVPYCLAEALDLPLIADAVAIETGPRPGTIRVDQALKKGDRRRITVKLPAIVTVHPLAPAPAPFVFAAARRGTIRTLPVLERHDRQDAHPGWNERPYRARPKLMRTAATPAGDPAGKLHVDPAPEEAARLILDYLEKNGIRTF</sequence>
<dbReference type="Pfam" id="PF01012">
    <property type="entry name" value="ETF"/>
    <property type="match status" value="1"/>
</dbReference>
<dbReference type="Gene3D" id="3.40.50.620">
    <property type="entry name" value="HUPs"/>
    <property type="match status" value="1"/>
</dbReference>
<reference evidence="4 5" key="1">
    <citation type="submission" date="2023-12" db="EMBL/GenBank/DDBJ databases">
        <title>Description of Novel Strain Fulvimarina sp. 2208YS6-2-32 isolated from Uroteuthis (Photololigo) edulis.</title>
        <authorList>
            <person name="Park J.-S."/>
        </authorList>
    </citation>
    <scope>NUCLEOTIDE SEQUENCE [LARGE SCALE GENOMIC DNA]</scope>
    <source>
        <strain evidence="4 5">2208YS6-2-32</strain>
    </source>
</reference>
<dbReference type="InterPro" id="IPR014729">
    <property type="entry name" value="Rossmann-like_a/b/a_fold"/>
</dbReference>
<dbReference type="EMBL" id="JAXLPB010000004">
    <property type="protein sequence ID" value="MDY8110021.1"/>
    <property type="molecule type" value="Genomic_DNA"/>
</dbReference>